<comment type="caution">
    <text evidence="3">The sequence shown here is derived from an EMBL/GenBank/DDBJ whole genome shotgun (WGS) entry which is preliminary data.</text>
</comment>
<dbReference type="GO" id="GO:0005525">
    <property type="term" value="F:GTP binding"/>
    <property type="evidence" value="ECO:0007669"/>
    <property type="project" value="InterPro"/>
</dbReference>
<gene>
    <name evidence="3" type="ORF">NLJ89_g9662</name>
</gene>
<dbReference type="OrthoDB" id="8954335at2759"/>
<name>A0A9W8JS10_9AGAR</name>
<dbReference type="SUPFAM" id="SSF52540">
    <property type="entry name" value="P-loop containing nucleoside triphosphate hydrolases"/>
    <property type="match status" value="1"/>
</dbReference>
<organism evidence="3 4">
    <name type="scientific">Agrocybe chaxingu</name>
    <dbReference type="NCBI Taxonomy" id="84603"/>
    <lineage>
        <taxon>Eukaryota</taxon>
        <taxon>Fungi</taxon>
        <taxon>Dikarya</taxon>
        <taxon>Basidiomycota</taxon>
        <taxon>Agaricomycotina</taxon>
        <taxon>Agaricomycetes</taxon>
        <taxon>Agaricomycetidae</taxon>
        <taxon>Agaricales</taxon>
        <taxon>Agaricineae</taxon>
        <taxon>Strophariaceae</taxon>
        <taxon>Agrocybe</taxon>
    </lineage>
</organism>
<dbReference type="InterPro" id="IPR006073">
    <property type="entry name" value="GTP-bd"/>
</dbReference>
<sequence>MGQRSTDHEAKYSAGLDGLHPEEQSHTMGISSTVQTGAYKNLPPTPDVPSVPLPADYSGALTLPTARRPQTSTPSGTPNVIIFGETGTGKSSLINMLSGREDAAVSNQATGGTFSSQPHEVRLQDRTYNIWDTAGLNEGEHGSVPANVAMENLRTLVGKMDEGVNLLVYCVRGARFREILKFNYDMFYKVICEEEVPIVIVVTGLEHESPMDAWWVENCEEFDKYGLEFNGCACITTVRGKNGMFEEEFEESTKKVGELIVAKCMKDPWKAQGDAWWNGIIQRMDEYQRRYNRRLDGPAPQPLIRRDTVAGGASLYDVVMDLKQCVQTVGRWLQVLFR</sequence>
<keyword evidence="4" id="KW-1185">Reference proteome</keyword>
<dbReference type="CDD" id="cd00882">
    <property type="entry name" value="Ras_like_GTPase"/>
    <property type="match status" value="1"/>
</dbReference>
<dbReference type="Gene3D" id="3.40.50.300">
    <property type="entry name" value="P-loop containing nucleotide triphosphate hydrolases"/>
    <property type="match status" value="1"/>
</dbReference>
<dbReference type="PROSITE" id="PS00675">
    <property type="entry name" value="SIGMA54_INTERACT_1"/>
    <property type="match status" value="1"/>
</dbReference>
<dbReference type="EMBL" id="JANKHO010001554">
    <property type="protein sequence ID" value="KAJ3500731.1"/>
    <property type="molecule type" value="Genomic_DNA"/>
</dbReference>
<dbReference type="Pfam" id="PF01926">
    <property type="entry name" value="MMR_HSR1"/>
    <property type="match status" value="1"/>
</dbReference>
<evidence type="ECO:0000256" key="1">
    <source>
        <dbReference type="SAM" id="MobiDB-lite"/>
    </source>
</evidence>
<protein>
    <recommendedName>
        <fullName evidence="2">G domain-containing protein</fullName>
    </recommendedName>
</protein>
<feature type="compositionally biased region" description="Polar residues" evidence="1">
    <location>
        <begin position="68"/>
        <end position="78"/>
    </location>
</feature>
<feature type="compositionally biased region" description="Basic and acidic residues" evidence="1">
    <location>
        <begin position="1"/>
        <end position="11"/>
    </location>
</feature>
<feature type="domain" description="G" evidence="2">
    <location>
        <begin position="80"/>
        <end position="202"/>
    </location>
</feature>
<dbReference type="AlphaFoldDB" id="A0A9W8JS10"/>
<dbReference type="InterPro" id="IPR027417">
    <property type="entry name" value="P-loop_NTPase"/>
</dbReference>
<accession>A0A9W8JS10</accession>
<feature type="region of interest" description="Disordered" evidence="1">
    <location>
        <begin position="63"/>
        <end position="84"/>
    </location>
</feature>
<feature type="region of interest" description="Disordered" evidence="1">
    <location>
        <begin position="1"/>
        <end position="28"/>
    </location>
</feature>
<dbReference type="InterPro" id="IPR025662">
    <property type="entry name" value="Sigma_54_int_dom_ATP-bd_1"/>
</dbReference>
<dbReference type="Proteomes" id="UP001148786">
    <property type="component" value="Unassembled WGS sequence"/>
</dbReference>
<evidence type="ECO:0000313" key="4">
    <source>
        <dbReference type="Proteomes" id="UP001148786"/>
    </source>
</evidence>
<proteinExistence type="predicted"/>
<evidence type="ECO:0000259" key="2">
    <source>
        <dbReference type="Pfam" id="PF01926"/>
    </source>
</evidence>
<reference evidence="3" key="1">
    <citation type="submission" date="2022-07" db="EMBL/GenBank/DDBJ databases">
        <title>Genome Sequence of Agrocybe chaxingu.</title>
        <authorList>
            <person name="Buettner E."/>
        </authorList>
    </citation>
    <scope>NUCLEOTIDE SEQUENCE</scope>
    <source>
        <strain evidence="3">MP-N11</strain>
    </source>
</reference>
<evidence type="ECO:0000313" key="3">
    <source>
        <dbReference type="EMBL" id="KAJ3500731.1"/>
    </source>
</evidence>